<dbReference type="EMBL" id="CACRXK020005846">
    <property type="protein sequence ID" value="CAB4007603.1"/>
    <property type="molecule type" value="Genomic_DNA"/>
</dbReference>
<evidence type="ECO:0000313" key="5">
    <source>
        <dbReference type="EMBL" id="CAB4007603.1"/>
    </source>
</evidence>
<organism evidence="5 6">
    <name type="scientific">Paramuricea clavata</name>
    <name type="common">Red gorgonian</name>
    <name type="synonym">Violescent sea-whip</name>
    <dbReference type="NCBI Taxonomy" id="317549"/>
    <lineage>
        <taxon>Eukaryota</taxon>
        <taxon>Metazoa</taxon>
        <taxon>Cnidaria</taxon>
        <taxon>Anthozoa</taxon>
        <taxon>Octocorallia</taxon>
        <taxon>Malacalcyonacea</taxon>
        <taxon>Plexauridae</taxon>
        <taxon>Paramuricea</taxon>
    </lineage>
</organism>
<dbReference type="GO" id="GO:0005525">
    <property type="term" value="F:GTP binding"/>
    <property type="evidence" value="ECO:0007669"/>
    <property type="project" value="InterPro"/>
</dbReference>
<comment type="caution">
    <text evidence="5">The sequence shown here is derived from an EMBL/GenBank/DDBJ whole genome shotgun (WGS) entry which is preliminary data.</text>
</comment>
<evidence type="ECO:0000313" key="6">
    <source>
        <dbReference type="Proteomes" id="UP001152795"/>
    </source>
</evidence>
<dbReference type="AlphaFoldDB" id="A0A6S7HU93"/>
<dbReference type="PANTHER" id="PTHR45704">
    <property type="entry name" value="RAS-LIKE FAMILY MEMBER 11"/>
    <property type="match status" value="1"/>
</dbReference>
<dbReference type="InterPro" id="IPR001806">
    <property type="entry name" value="Small_GTPase"/>
</dbReference>
<protein>
    <recommendedName>
        <fullName evidence="2">small monomeric GTPase</fullName>
        <ecNumber evidence="2">3.6.5.2</ecNumber>
    </recommendedName>
</protein>
<evidence type="ECO:0000256" key="4">
    <source>
        <dbReference type="ARBA" id="ARBA00048098"/>
    </source>
</evidence>
<dbReference type="OrthoDB" id="18798at2759"/>
<feature type="non-terminal residue" evidence="5">
    <location>
        <position position="1"/>
    </location>
</feature>
<dbReference type="SUPFAM" id="SSF52540">
    <property type="entry name" value="P-loop containing nucleoside triphosphate hydrolases"/>
    <property type="match status" value="1"/>
</dbReference>
<keyword evidence="3" id="KW-0378">Hydrolase</keyword>
<evidence type="ECO:0000256" key="3">
    <source>
        <dbReference type="ARBA" id="ARBA00022801"/>
    </source>
</evidence>
<gene>
    <name evidence="5" type="ORF">PACLA_8A078000</name>
</gene>
<dbReference type="GO" id="GO:0003925">
    <property type="term" value="F:G protein activity"/>
    <property type="evidence" value="ECO:0007669"/>
    <property type="project" value="UniProtKB-EC"/>
</dbReference>
<dbReference type="EC" id="3.6.5.2" evidence="2"/>
<dbReference type="Pfam" id="PF00071">
    <property type="entry name" value="Ras"/>
    <property type="match status" value="1"/>
</dbReference>
<evidence type="ECO:0000256" key="2">
    <source>
        <dbReference type="ARBA" id="ARBA00011984"/>
    </source>
</evidence>
<evidence type="ECO:0000256" key="1">
    <source>
        <dbReference type="ARBA" id="ARBA00008344"/>
    </source>
</evidence>
<comment type="catalytic activity">
    <reaction evidence="4">
        <text>GTP + H2O = GDP + phosphate + H(+)</text>
        <dbReference type="Rhea" id="RHEA:19669"/>
        <dbReference type="ChEBI" id="CHEBI:15377"/>
        <dbReference type="ChEBI" id="CHEBI:15378"/>
        <dbReference type="ChEBI" id="CHEBI:37565"/>
        <dbReference type="ChEBI" id="CHEBI:43474"/>
        <dbReference type="ChEBI" id="CHEBI:58189"/>
        <dbReference type="EC" id="3.6.5.2"/>
    </reaction>
</comment>
<dbReference type="PROSITE" id="PS51419">
    <property type="entry name" value="RAB"/>
    <property type="match status" value="1"/>
</dbReference>
<dbReference type="Proteomes" id="UP001152795">
    <property type="component" value="Unassembled WGS sequence"/>
</dbReference>
<name>A0A6S7HU93_PARCT</name>
<sequence>FTYTFETSIDNNKVSMEILDATSPPDKLTEKVLWADGFLLVYSITDVNSFNDVINLKHEIVAMRSNYRPAIFIVGNKSDLTCERCVSKEFALQIVQELNCPLYECSASENYEDILQVFHELYNETIKKKKERRLSISPRPLRKAFNKVFGSKTPM</sequence>
<keyword evidence="6" id="KW-1185">Reference proteome</keyword>
<proteinExistence type="inferred from homology"/>
<accession>A0A6S7HU93</accession>
<dbReference type="Gene3D" id="3.40.50.300">
    <property type="entry name" value="P-loop containing nucleotide triphosphate hydrolases"/>
    <property type="match status" value="1"/>
</dbReference>
<dbReference type="SMART" id="SM00175">
    <property type="entry name" value="RAB"/>
    <property type="match status" value="1"/>
</dbReference>
<reference evidence="5" key="1">
    <citation type="submission" date="2020-04" db="EMBL/GenBank/DDBJ databases">
        <authorList>
            <person name="Alioto T."/>
            <person name="Alioto T."/>
            <person name="Gomez Garrido J."/>
        </authorList>
    </citation>
    <scope>NUCLEOTIDE SEQUENCE</scope>
    <source>
        <strain evidence="5">A484AB</strain>
    </source>
</reference>
<comment type="similarity">
    <text evidence="1">Belongs to the small GTPase superfamily. Ras family.</text>
</comment>
<dbReference type="InterPro" id="IPR027417">
    <property type="entry name" value="P-loop_NTPase"/>
</dbReference>
<dbReference type="SMART" id="SM00173">
    <property type="entry name" value="RAS"/>
    <property type="match status" value="1"/>
</dbReference>
<dbReference type="InterPro" id="IPR051065">
    <property type="entry name" value="Ras-related_GTPase"/>
</dbReference>
<dbReference type="PROSITE" id="PS51421">
    <property type="entry name" value="RAS"/>
    <property type="match status" value="1"/>
</dbReference>